<protein>
    <submittedName>
        <fullName evidence="2 3">Glycosyltransferase</fullName>
        <ecNumber evidence="3">2.4.-.-</ecNumber>
    </submittedName>
</protein>
<feature type="domain" description="Spore protein YkvP/CgeB glycosyl transferase-like" evidence="1">
    <location>
        <begin position="226"/>
        <end position="371"/>
    </location>
</feature>
<keyword evidence="3" id="KW-0328">Glycosyltransferase</keyword>
<evidence type="ECO:0000313" key="4">
    <source>
        <dbReference type="Proteomes" id="UP000628137"/>
    </source>
</evidence>
<reference evidence="2" key="2">
    <citation type="submission" date="2020-07" db="EMBL/GenBank/DDBJ databases">
        <authorList>
            <person name="Lood C."/>
            <person name="Girard L."/>
        </authorList>
    </citation>
    <scope>NUCLEOTIDE SEQUENCE</scope>
    <source>
        <strain evidence="2">RW4S2</strain>
    </source>
</reference>
<dbReference type="Pfam" id="PF13524">
    <property type="entry name" value="Glyco_trans_1_2"/>
    <property type="match status" value="1"/>
</dbReference>
<keyword evidence="3" id="KW-0808">Transferase</keyword>
<keyword evidence="4" id="KW-1185">Reference proteome</keyword>
<dbReference type="InterPro" id="IPR055259">
    <property type="entry name" value="YkvP/CgeB_Glyco_trans-like"/>
</dbReference>
<dbReference type="RefSeq" id="WP_186602025.1">
    <property type="nucleotide sequence ID" value="NZ_JABWRP020000001.1"/>
</dbReference>
<dbReference type="EC" id="2.4.-.-" evidence="3"/>
<dbReference type="Gene3D" id="3.40.50.2000">
    <property type="entry name" value="Glycogen Phosphorylase B"/>
    <property type="match status" value="1"/>
</dbReference>
<reference evidence="2 4" key="1">
    <citation type="journal article" date="2020" name="Microorganisms">
        <title>Reliable Identification of Environmental Pseudomonas Isolates Using the rpoD Gene.</title>
        <authorList>
            <consortium name="The Broad Institute Genome Sequencing Platform"/>
            <person name="Girard L."/>
            <person name="Lood C."/>
            <person name="Rokni-Zadeh H."/>
            <person name="van Noort V."/>
            <person name="Lavigne R."/>
            <person name="De Mot R."/>
        </authorList>
    </citation>
    <scope>NUCLEOTIDE SEQUENCE</scope>
    <source>
        <strain evidence="2 4">RW4S2</strain>
    </source>
</reference>
<dbReference type="Proteomes" id="UP000628137">
    <property type="component" value="Unassembled WGS sequence"/>
</dbReference>
<dbReference type="SUPFAM" id="SSF53756">
    <property type="entry name" value="UDP-Glycosyltransferase/glycogen phosphorylase"/>
    <property type="match status" value="1"/>
</dbReference>
<dbReference type="EMBL" id="JABWRP010000005">
    <property type="protein sequence ID" value="MBC3470688.1"/>
    <property type="molecule type" value="Genomic_DNA"/>
</dbReference>
<dbReference type="PANTHER" id="PTHR12526">
    <property type="entry name" value="GLYCOSYLTRANSFERASE"/>
    <property type="match status" value="1"/>
</dbReference>
<dbReference type="AlphaFoldDB" id="A0A923GHB1"/>
<sequence length="375" mass="42286">MIAFLKSLIKRAPVDRTGDFDICHSGNVNKPNVLIFTEHVNATYFISFDIPLKEIHRRGEINFAVASQKLVKSKGIGGLQAWNTSFRPDVVIMTRYGLPHGRQILDYFKQQGTPVIYHIDDNLLEIPHSLGAEIQKVQGAKEVIEERHYLLERCDLIYASTPYLANHLQRLFPVQCVFHGMYAPYMAAHIGEITKPQRDYQIVGYMGSKGHQEDLELATPSIARLLEERPNLHFEVFGTIQMPSDLLRFGERVKSHKVNQAYSGFLATLASLNWDIGLAPLVNESFNLCKAPTKFIEYTAASIPVVASDITVYSRVIPEGGGVLVKDSWYASIARLLDAPELRASNLKTARDFCQIHFSENTLQQQVKQVLSKVM</sequence>
<evidence type="ECO:0000313" key="3">
    <source>
        <dbReference type="EMBL" id="MBV4539622.1"/>
    </source>
</evidence>
<comment type="caution">
    <text evidence="2">The sequence shown here is derived from an EMBL/GenBank/DDBJ whole genome shotgun (WGS) entry which is preliminary data.</text>
</comment>
<accession>A0A923GHB1</accession>
<evidence type="ECO:0000259" key="1">
    <source>
        <dbReference type="Pfam" id="PF13524"/>
    </source>
</evidence>
<reference evidence="3" key="3">
    <citation type="submission" date="2021-06" db="EMBL/GenBank/DDBJ databases">
        <title>Updating the genus Pseudomonas: Description of 43 new species and partition of the Pseudomonas putida group.</title>
        <authorList>
            <person name="Girard L."/>
            <person name="Lood C."/>
            <person name="Vandamme P."/>
            <person name="Rokni-Zadeh H."/>
            <person name="Van Noort V."/>
            <person name="Hofte M."/>
            <person name="Lavigne R."/>
            <person name="De Mot R."/>
        </authorList>
    </citation>
    <scope>NUCLEOTIDE SEQUENCE</scope>
    <source>
        <strain evidence="3">RW4S2</strain>
    </source>
</reference>
<name>A0A923GHB1_9PSED</name>
<gene>
    <name evidence="3" type="ORF">HU738_000955</name>
    <name evidence="2" type="ORF">HU738_08945</name>
</gene>
<dbReference type="EMBL" id="JABWRP020000001">
    <property type="protein sequence ID" value="MBV4539622.1"/>
    <property type="molecule type" value="Genomic_DNA"/>
</dbReference>
<organism evidence="2">
    <name type="scientific">Pseudomonas vlassakiae</name>
    <dbReference type="NCBI Taxonomy" id="485888"/>
    <lineage>
        <taxon>Bacteria</taxon>
        <taxon>Pseudomonadati</taxon>
        <taxon>Pseudomonadota</taxon>
        <taxon>Gammaproteobacteria</taxon>
        <taxon>Pseudomonadales</taxon>
        <taxon>Pseudomonadaceae</taxon>
        <taxon>Pseudomonas</taxon>
    </lineage>
</organism>
<evidence type="ECO:0000313" key="2">
    <source>
        <dbReference type="EMBL" id="MBC3470688.1"/>
    </source>
</evidence>
<proteinExistence type="predicted"/>
<dbReference type="GO" id="GO:0016757">
    <property type="term" value="F:glycosyltransferase activity"/>
    <property type="evidence" value="ECO:0007669"/>
    <property type="project" value="UniProtKB-KW"/>
</dbReference>